<feature type="domain" description="NR LBD" evidence="4">
    <location>
        <begin position="79"/>
        <end position="325"/>
    </location>
</feature>
<dbReference type="InterPro" id="IPR035500">
    <property type="entry name" value="NHR-like_dom_sf"/>
</dbReference>
<dbReference type="PROSITE" id="PS51843">
    <property type="entry name" value="NR_LBD"/>
    <property type="match status" value="1"/>
</dbReference>
<evidence type="ECO:0000259" key="4">
    <source>
        <dbReference type="PROSITE" id="PS51843"/>
    </source>
</evidence>
<keyword evidence="2" id="KW-0804">Transcription</keyword>
<dbReference type="WBParaSite" id="ACRNAN_scaffold4960.g32646.t1">
    <property type="protein sequence ID" value="ACRNAN_scaffold4960.g32646.t1"/>
    <property type="gene ID" value="ACRNAN_scaffold4960.g32646"/>
</dbReference>
<evidence type="ECO:0000256" key="3">
    <source>
        <dbReference type="ARBA" id="ARBA00023170"/>
    </source>
</evidence>
<evidence type="ECO:0000256" key="2">
    <source>
        <dbReference type="ARBA" id="ARBA00023163"/>
    </source>
</evidence>
<dbReference type="Gene3D" id="1.10.565.10">
    <property type="entry name" value="Retinoid X Receptor"/>
    <property type="match status" value="2"/>
</dbReference>
<accession>A0A914E1E9</accession>
<keyword evidence="1" id="KW-0805">Transcription regulation</keyword>
<dbReference type="Proteomes" id="UP000887540">
    <property type="component" value="Unplaced"/>
</dbReference>
<dbReference type="SMART" id="SM00430">
    <property type="entry name" value="HOLI"/>
    <property type="match status" value="2"/>
</dbReference>
<keyword evidence="3" id="KW-0675">Receptor</keyword>
<reference evidence="6" key="1">
    <citation type="submission" date="2022-11" db="UniProtKB">
        <authorList>
            <consortium name="WormBaseParasite"/>
        </authorList>
    </citation>
    <scope>IDENTIFICATION</scope>
</reference>
<sequence length="484" mass="57540">MTLEEEPKNVPKTKKNSTCIKTAIPSISENKTSEVSFTSYDQRSNLQFKIDLAPLEEAISKILSQPYANSITPGIRLTFMQRLNYGFALFYEDIKPRDPIEISYEFDLLALHKHQWKFLVELAKMLMFCEQFASLNYKDKYLLFKNSWRLIYELERLYSTIEYFGSTIDDWRIMFDDTTAIDFRKVKRSKEMSQETFDKSQSLWIPFQQKQQNLLINPMKTLKLTEYELVYLIAQMLWTLQDDEDYSEQTRLVAEDVSEQITNELHNYYVYQIGLTNYAHRLVKLTKLIESSKPYANSISSGIQLTFMQRLNHGFTLFYEGIKPRDPIKISYEYGLLALRRHQEKFLVELAKMLMFCEQFASLNYKDKYLLFKHSWRFIYQLERLYSTIEYFGTAIDDGRIMFDDKTAIDFSNLKRSKDMSQETFDKSKSLWIPFQQKQQNLLINPMKALKLTEYELVYLIAQMLWTLQGYFHSSPIAKITLFL</sequence>
<dbReference type="PANTHER" id="PTHR45680">
    <property type="entry name" value="NUCLEAR HORMONE RECEPTOR FAMILY"/>
    <property type="match status" value="1"/>
</dbReference>
<evidence type="ECO:0000313" key="5">
    <source>
        <dbReference type="Proteomes" id="UP000887540"/>
    </source>
</evidence>
<dbReference type="AlphaFoldDB" id="A0A914E1E9"/>
<organism evidence="5 6">
    <name type="scientific">Acrobeloides nanus</name>
    <dbReference type="NCBI Taxonomy" id="290746"/>
    <lineage>
        <taxon>Eukaryota</taxon>
        <taxon>Metazoa</taxon>
        <taxon>Ecdysozoa</taxon>
        <taxon>Nematoda</taxon>
        <taxon>Chromadorea</taxon>
        <taxon>Rhabditida</taxon>
        <taxon>Tylenchina</taxon>
        <taxon>Cephalobomorpha</taxon>
        <taxon>Cephaloboidea</taxon>
        <taxon>Cephalobidae</taxon>
        <taxon>Acrobeloides</taxon>
    </lineage>
</organism>
<name>A0A914E1E9_9BILA</name>
<dbReference type="PANTHER" id="PTHR45680:SF29">
    <property type="entry name" value="NUCLEAR HORMONE RECEPTOR FAMILY"/>
    <property type="match status" value="1"/>
</dbReference>
<dbReference type="InterPro" id="IPR000536">
    <property type="entry name" value="Nucl_hrmn_rcpt_lig-bd"/>
</dbReference>
<proteinExistence type="predicted"/>
<keyword evidence="5" id="KW-1185">Reference proteome</keyword>
<dbReference type="Pfam" id="PF00104">
    <property type="entry name" value="Hormone_recep"/>
    <property type="match status" value="2"/>
</dbReference>
<protein>
    <submittedName>
        <fullName evidence="6">NR LBD domain-containing protein</fullName>
    </submittedName>
</protein>
<dbReference type="SUPFAM" id="SSF48508">
    <property type="entry name" value="Nuclear receptor ligand-binding domain"/>
    <property type="match status" value="2"/>
</dbReference>
<dbReference type="InterPro" id="IPR051152">
    <property type="entry name" value="C.elegans_Orphan_NR"/>
</dbReference>
<evidence type="ECO:0000313" key="6">
    <source>
        <dbReference type="WBParaSite" id="ACRNAN_scaffold4960.g32646.t1"/>
    </source>
</evidence>
<evidence type="ECO:0000256" key="1">
    <source>
        <dbReference type="ARBA" id="ARBA00023015"/>
    </source>
</evidence>